<evidence type="ECO:0000259" key="6">
    <source>
        <dbReference type="Pfam" id="PF07976"/>
    </source>
</evidence>
<dbReference type="PRINTS" id="PR00420">
    <property type="entry name" value="RNGMNOXGNASE"/>
</dbReference>
<dbReference type="Gene3D" id="3.40.30.20">
    <property type="match status" value="1"/>
</dbReference>
<dbReference type="CDD" id="cd02979">
    <property type="entry name" value="PHOX_C"/>
    <property type="match status" value="1"/>
</dbReference>
<dbReference type="AlphaFoldDB" id="A0A1R3RYD0"/>
<dbReference type="InterPro" id="IPR002938">
    <property type="entry name" value="FAD-bd"/>
</dbReference>
<sequence length="610" mass="67304">MTLGAAEQFDVVIIGAGPAGLMAAVWMAQTGVKTLVIEEKLGRTLTGHADGLGSRAFEILNSFGLGESIWMESNRTIDVCLWSSSRGGLQRNSVSPNNNPGWSRFQEATLCQGRIESYLLNFVKRHENVTIEWATVPTSLEISKDKTETPGFYPIGLRTKSSSMQADEQPERTVQAKYLIGCDGAHSWVRKQLGLALEGDRTPDEHWGVIDCIPITNFPDIRKRCIIKSDGGNLMIIPREKKLVRFYIQISPTVAESFKANYCPSALMTVLKNILRPYTFDTSSTEWSTIYTVGQKLCNTFSVRDRIFLAGDAVHTHSPKAGQGMNLSSVLKGIATPEVLCTYQAERFPVAKRLVAFDRRMCSSVCSTTEEEDPNSSSDRFFDLKSTLSEENTCASGLGVVYGPGLLVTPSDNQNSVPCVDGTNLCCPHSKPYLARNIVVGGRLPSQSVLCQSDSHPWHLQDRLVSTGQWHLIIFGGNITDFTQMTRVKRLTDSLSHPQSLVNRIVLTDGSPVGSVATYMVHSAPREEVEFMDLPPILRPFDDVTGYDYSRVFADNKVSEEGCGCAYQNYGIAPEGCMVLVRPDQHVAFIGALEDTHALFKFIAKSFVVR</sequence>
<dbReference type="GO" id="GO:0016709">
    <property type="term" value="F:oxidoreductase activity, acting on paired donors, with incorporation or reduction of molecular oxygen, NAD(P)H as one donor, and incorporation of one atom of oxygen"/>
    <property type="evidence" value="ECO:0007669"/>
    <property type="project" value="UniProtKB-ARBA"/>
</dbReference>
<dbReference type="Pfam" id="PF07976">
    <property type="entry name" value="Phe_hydrox_dim"/>
    <property type="match status" value="1"/>
</dbReference>
<dbReference type="PANTHER" id="PTHR43004:SF13">
    <property type="entry name" value="FAD-BINDING DOMAIN-CONTAINING PROTEIN-RELATED"/>
    <property type="match status" value="1"/>
</dbReference>
<comment type="similarity">
    <text evidence="1">Belongs to the PheA/TfdB FAD monooxygenase family.</text>
</comment>
<keyword evidence="3" id="KW-0274">FAD</keyword>
<gene>
    <name evidence="7" type="ORF">ASPCADRAFT_393357</name>
</gene>
<evidence type="ECO:0000259" key="5">
    <source>
        <dbReference type="Pfam" id="PF01494"/>
    </source>
</evidence>
<organism evidence="7 8">
    <name type="scientific">Aspergillus carbonarius (strain ITEM 5010)</name>
    <dbReference type="NCBI Taxonomy" id="602072"/>
    <lineage>
        <taxon>Eukaryota</taxon>
        <taxon>Fungi</taxon>
        <taxon>Dikarya</taxon>
        <taxon>Ascomycota</taxon>
        <taxon>Pezizomycotina</taxon>
        <taxon>Eurotiomycetes</taxon>
        <taxon>Eurotiomycetidae</taxon>
        <taxon>Eurotiales</taxon>
        <taxon>Aspergillaceae</taxon>
        <taxon>Aspergillus</taxon>
        <taxon>Aspergillus subgen. Circumdati</taxon>
    </lineage>
</organism>
<evidence type="ECO:0000256" key="4">
    <source>
        <dbReference type="ARBA" id="ARBA00023002"/>
    </source>
</evidence>
<dbReference type="PANTHER" id="PTHR43004">
    <property type="entry name" value="TRK SYSTEM POTASSIUM UPTAKE PROTEIN"/>
    <property type="match status" value="1"/>
</dbReference>
<dbReference type="OMA" id="RICRGMC"/>
<proteinExistence type="inferred from homology"/>
<dbReference type="VEuPathDB" id="FungiDB:ASPCADRAFT_393357"/>
<accession>A0A1R3RYD0</accession>
<name>A0A1R3RYD0_ASPC5</name>
<dbReference type="Pfam" id="PF01494">
    <property type="entry name" value="FAD_binding_3"/>
    <property type="match status" value="1"/>
</dbReference>
<dbReference type="GO" id="GO:0071949">
    <property type="term" value="F:FAD binding"/>
    <property type="evidence" value="ECO:0007669"/>
    <property type="project" value="InterPro"/>
</dbReference>
<dbReference type="InterPro" id="IPR050641">
    <property type="entry name" value="RIFMO-like"/>
</dbReference>
<reference evidence="8" key="1">
    <citation type="journal article" date="2017" name="Genome Biol.">
        <title>Comparative genomics reveals high biological diversity and specific adaptations in the industrially and medically important fungal genus Aspergillus.</title>
        <authorList>
            <person name="de Vries R.P."/>
            <person name="Riley R."/>
            <person name="Wiebenga A."/>
            <person name="Aguilar-Osorio G."/>
            <person name="Amillis S."/>
            <person name="Uchima C.A."/>
            <person name="Anderluh G."/>
            <person name="Asadollahi M."/>
            <person name="Askin M."/>
            <person name="Barry K."/>
            <person name="Battaglia E."/>
            <person name="Bayram O."/>
            <person name="Benocci T."/>
            <person name="Braus-Stromeyer S.A."/>
            <person name="Caldana C."/>
            <person name="Canovas D."/>
            <person name="Cerqueira G.C."/>
            <person name="Chen F."/>
            <person name="Chen W."/>
            <person name="Choi C."/>
            <person name="Clum A."/>
            <person name="Dos Santos R.A."/>
            <person name="Damasio A.R."/>
            <person name="Diallinas G."/>
            <person name="Emri T."/>
            <person name="Fekete E."/>
            <person name="Flipphi M."/>
            <person name="Freyberg S."/>
            <person name="Gallo A."/>
            <person name="Gournas C."/>
            <person name="Habgood R."/>
            <person name="Hainaut M."/>
            <person name="Harispe M.L."/>
            <person name="Henrissat B."/>
            <person name="Hilden K.S."/>
            <person name="Hope R."/>
            <person name="Hossain A."/>
            <person name="Karabika E."/>
            <person name="Karaffa L."/>
            <person name="Karanyi Z."/>
            <person name="Krasevec N."/>
            <person name="Kuo A."/>
            <person name="Kusch H."/>
            <person name="LaButti K."/>
            <person name="Lagendijk E.L."/>
            <person name="Lapidus A."/>
            <person name="Levasseur A."/>
            <person name="Lindquist E."/>
            <person name="Lipzen A."/>
            <person name="Logrieco A.F."/>
            <person name="MacCabe A."/>
            <person name="Maekelae M.R."/>
            <person name="Malavazi I."/>
            <person name="Melin P."/>
            <person name="Meyer V."/>
            <person name="Mielnichuk N."/>
            <person name="Miskei M."/>
            <person name="Molnar A.P."/>
            <person name="Mule G."/>
            <person name="Ngan C.Y."/>
            <person name="Orejas M."/>
            <person name="Orosz E."/>
            <person name="Ouedraogo J.P."/>
            <person name="Overkamp K.M."/>
            <person name="Park H.-S."/>
            <person name="Perrone G."/>
            <person name="Piumi F."/>
            <person name="Punt P.J."/>
            <person name="Ram A.F."/>
            <person name="Ramon A."/>
            <person name="Rauscher S."/>
            <person name="Record E."/>
            <person name="Riano-Pachon D.M."/>
            <person name="Robert V."/>
            <person name="Roehrig J."/>
            <person name="Ruller R."/>
            <person name="Salamov A."/>
            <person name="Salih N.S."/>
            <person name="Samson R.A."/>
            <person name="Sandor E."/>
            <person name="Sanguinetti M."/>
            <person name="Schuetze T."/>
            <person name="Sepcic K."/>
            <person name="Shelest E."/>
            <person name="Sherlock G."/>
            <person name="Sophianopoulou V."/>
            <person name="Squina F.M."/>
            <person name="Sun H."/>
            <person name="Susca A."/>
            <person name="Todd R.B."/>
            <person name="Tsang A."/>
            <person name="Unkles S.E."/>
            <person name="van de Wiele N."/>
            <person name="van Rossen-Uffink D."/>
            <person name="Oliveira J.V."/>
            <person name="Vesth T.C."/>
            <person name="Visser J."/>
            <person name="Yu J.-H."/>
            <person name="Zhou M."/>
            <person name="Andersen M.R."/>
            <person name="Archer D.B."/>
            <person name="Baker S.E."/>
            <person name="Benoit I."/>
            <person name="Brakhage A.A."/>
            <person name="Braus G.H."/>
            <person name="Fischer R."/>
            <person name="Frisvad J.C."/>
            <person name="Goldman G.H."/>
            <person name="Houbraken J."/>
            <person name="Oakley B."/>
            <person name="Pocsi I."/>
            <person name="Scazzocchio C."/>
            <person name="Seiboth B."/>
            <person name="vanKuyk P.A."/>
            <person name="Wortman J."/>
            <person name="Dyer P.S."/>
            <person name="Grigoriev I.V."/>
        </authorList>
    </citation>
    <scope>NUCLEOTIDE SEQUENCE [LARGE SCALE GENOMIC DNA]</scope>
    <source>
        <strain evidence="8">ITEM 5010</strain>
    </source>
</reference>
<dbReference type="OrthoDB" id="1716816at2759"/>
<dbReference type="InterPro" id="IPR036188">
    <property type="entry name" value="FAD/NAD-bd_sf"/>
</dbReference>
<protein>
    <recommendedName>
        <fullName evidence="9">FAD-binding domain-containing protein</fullName>
    </recommendedName>
</protein>
<evidence type="ECO:0000256" key="1">
    <source>
        <dbReference type="ARBA" id="ARBA00007801"/>
    </source>
</evidence>
<evidence type="ECO:0000256" key="2">
    <source>
        <dbReference type="ARBA" id="ARBA00022630"/>
    </source>
</evidence>
<dbReference type="STRING" id="602072.A0A1R3RYD0"/>
<dbReference type="Gene3D" id="3.30.9.10">
    <property type="entry name" value="D-Amino Acid Oxidase, subunit A, domain 2"/>
    <property type="match status" value="1"/>
</dbReference>
<dbReference type="InterPro" id="IPR012941">
    <property type="entry name" value="Phe_hydrox_C_dim_dom"/>
</dbReference>
<dbReference type="InterPro" id="IPR036249">
    <property type="entry name" value="Thioredoxin-like_sf"/>
</dbReference>
<dbReference type="EMBL" id="KV907494">
    <property type="protein sequence ID" value="OOF99515.1"/>
    <property type="molecule type" value="Genomic_DNA"/>
</dbReference>
<keyword evidence="4" id="KW-0560">Oxidoreductase</keyword>
<evidence type="ECO:0000313" key="8">
    <source>
        <dbReference type="Proteomes" id="UP000188318"/>
    </source>
</evidence>
<dbReference type="SUPFAM" id="SSF51905">
    <property type="entry name" value="FAD/NAD(P)-binding domain"/>
    <property type="match status" value="1"/>
</dbReference>
<dbReference type="Proteomes" id="UP000188318">
    <property type="component" value="Unassembled WGS sequence"/>
</dbReference>
<keyword evidence="2" id="KW-0285">Flavoprotein</keyword>
<feature type="domain" description="FAD-binding" evidence="5">
    <location>
        <begin position="9"/>
        <end position="357"/>
    </location>
</feature>
<keyword evidence="8" id="KW-1185">Reference proteome</keyword>
<dbReference type="InterPro" id="IPR038220">
    <property type="entry name" value="PHOX_C_sf"/>
</dbReference>
<evidence type="ECO:0008006" key="9">
    <source>
        <dbReference type="Google" id="ProtNLM"/>
    </source>
</evidence>
<dbReference type="Gene3D" id="3.50.50.60">
    <property type="entry name" value="FAD/NAD(P)-binding domain"/>
    <property type="match status" value="1"/>
</dbReference>
<evidence type="ECO:0000313" key="7">
    <source>
        <dbReference type="EMBL" id="OOF99515.1"/>
    </source>
</evidence>
<feature type="domain" description="Phenol hydroxylase-like C-terminal dimerisation" evidence="6">
    <location>
        <begin position="410"/>
        <end position="606"/>
    </location>
</feature>
<evidence type="ECO:0000256" key="3">
    <source>
        <dbReference type="ARBA" id="ARBA00022827"/>
    </source>
</evidence>
<dbReference type="SUPFAM" id="SSF52833">
    <property type="entry name" value="Thioredoxin-like"/>
    <property type="match status" value="1"/>
</dbReference>
<dbReference type="SUPFAM" id="SSF54373">
    <property type="entry name" value="FAD-linked reductases, C-terminal domain"/>
    <property type="match status" value="1"/>
</dbReference>